<dbReference type="InterPro" id="IPR011705">
    <property type="entry name" value="BACK"/>
</dbReference>
<dbReference type="PROSITE" id="PS50097">
    <property type="entry name" value="BTB"/>
    <property type="match status" value="1"/>
</dbReference>
<dbReference type="EMBL" id="KB302770">
    <property type="protein sequence ID" value="ELU03909.1"/>
    <property type="molecule type" value="Genomic_DNA"/>
</dbReference>
<dbReference type="InterPro" id="IPR006652">
    <property type="entry name" value="Kelch_1"/>
</dbReference>
<dbReference type="InterPro" id="IPR011333">
    <property type="entry name" value="SKP1/BTB/POZ_sf"/>
</dbReference>
<gene>
    <name evidence="4" type="ORF">CAPTEDRAFT_195262</name>
</gene>
<reference evidence="5" key="3">
    <citation type="submission" date="2015-06" db="UniProtKB">
        <authorList>
            <consortium name="EnsemblMetazoa"/>
        </authorList>
    </citation>
    <scope>IDENTIFICATION</scope>
</reference>
<sequence>MKSSLLLCVAADLEEATANNISCVATSQPLNPKLNLDSHLKAFMASLHKLQEKEVMTDVTLILPDQSAIPCHKVVLMAASPFFETMFQSGLKEGAEQNIKLDFADSDIIKMLHLKAHCEEYLVDTVDLSNCIDYYRYGQVFNLKLLIKTAFDFLLSKFREFREISDFDKLTEVELVEVVSCDQLNVENEDVVFEAVVHWVNADSDAREEVFPRIAPLIRFPFCSQTAFTDNICCNTLMQKSGCIDFAHEALWSQFHFNCRPPIHNARCIPRQAFHSRASTSSLLQLIKMKSPNKDSLFVATFKDGSDTEWETILPCKTSTYDRIVTSPSGLYLININDCCFVEPKLKRVTSFPWKPVNQYSALAFIDGKIFAFGDYRASKSVKSINLQESNPEWKSEQEMLHAVDMPHIVQFADKVYALGGYQTTVTQEFDPALNEWRMRSQMPGDCYYGAAVALGDKIYVVGVREKVCYSYDPENDEWKVLSKPTHKYYNKAATVWRGRILIGNEEHVEEYDPVADRWSNRDELMPDGGIKNMILHASCTI</sequence>
<evidence type="ECO:0000313" key="4">
    <source>
        <dbReference type="EMBL" id="ELU03909.1"/>
    </source>
</evidence>
<evidence type="ECO:0000256" key="1">
    <source>
        <dbReference type="ARBA" id="ARBA00022441"/>
    </source>
</evidence>
<dbReference type="PANTHER" id="PTHR45632:SF3">
    <property type="entry name" value="KELCH-LIKE PROTEIN 32"/>
    <property type="match status" value="1"/>
</dbReference>
<dbReference type="AlphaFoldDB" id="R7UD54"/>
<dbReference type="OMA" id="MAHINEY"/>
<dbReference type="Gene3D" id="1.25.40.420">
    <property type="match status" value="1"/>
</dbReference>
<evidence type="ECO:0000313" key="5">
    <source>
        <dbReference type="EnsemblMetazoa" id="CapteP195262"/>
    </source>
</evidence>
<dbReference type="EMBL" id="AMQN01024270">
    <property type="status" value="NOT_ANNOTATED_CDS"/>
    <property type="molecule type" value="Genomic_DNA"/>
</dbReference>
<evidence type="ECO:0000256" key="2">
    <source>
        <dbReference type="ARBA" id="ARBA00022737"/>
    </source>
</evidence>
<dbReference type="Pfam" id="PF07707">
    <property type="entry name" value="BACK"/>
    <property type="match status" value="1"/>
</dbReference>
<dbReference type="EnsemblMetazoa" id="CapteT195262">
    <property type="protein sequence ID" value="CapteP195262"/>
    <property type="gene ID" value="CapteG195262"/>
</dbReference>
<organism evidence="4">
    <name type="scientific">Capitella teleta</name>
    <name type="common">Polychaete worm</name>
    <dbReference type="NCBI Taxonomy" id="283909"/>
    <lineage>
        <taxon>Eukaryota</taxon>
        <taxon>Metazoa</taxon>
        <taxon>Spiralia</taxon>
        <taxon>Lophotrochozoa</taxon>
        <taxon>Annelida</taxon>
        <taxon>Polychaeta</taxon>
        <taxon>Sedentaria</taxon>
        <taxon>Scolecida</taxon>
        <taxon>Capitellidae</taxon>
        <taxon>Capitella</taxon>
    </lineage>
</organism>
<dbReference type="Proteomes" id="UP000014760">
    <property type="component" value="Unassembled WGS sequence"/>
</dbReference>
<reference evidence="4 6" key="2">
    <citation type="journal article" date="2013" name="Nature">
        <title>Insights into bilaterian evolution from three spiralian genomes.</title>
        <authorList>
            <person name="Simakov O."/>
            <person name="Marletaz F."/>
            <person name="Cho S.J."/>
            <person name="Edsinger-Gonzales E."/>
            <person name="Havlak P."/>
            <person name="Hellsten U."/>
            <person name="Kuo D.H."/>
            <person name="Larsson T."/>
            <person name="Lv J."/>
            <person name="Arendt D."/>
            <person name="Savage R."/>
            <person name="Osoegawa K."/>
            <person name="de Jong P."/>
            <person name="Grimwood J."/>
            <person name="Chapman J.A."/>
            <person name="Shapiro H."/>
            <person name="Aerts A."/>
            <person name="Otillar R.P."/>
            <person name="Terry A.Y."/>
            <person name="Boore J.L."/>
            <person name="Grigoriev I.V."/>
            <person name="Lindberg D.R."/>
            <person name="Seaver E.C."/>
            <person name="Weisblat D.A."/>
            <person name="Putnam N.H."/>
            <person name="Rokhsar D.S."/>
        </authorList>
    </citation>
    <scope>NUCLEOTIDE SEQUENCE</scope>
    <source>
        <strain evidence="4 6">I ESC-2004</strain>
    </source>
</reference>
<evidence type="ECO:0000313" key="6">
    <source>
        <dbReference type="Proteomes" id="UP000014760"/>
    </source>
</evidence>
<reference evidence="6" key="1">
    <citation type="submission" date="2012-12" db="EMBL/GenBank/DDBJ databases">
        <authorList>
            <person name="Hellsten U."/>
            <person name="Grimwood J."/>
            <person name="Chapman J.A."/>
            <person name="Shapiro H."/>
            <person name="Aerts A."/>
            <person name="Otillar R.P."/>
            <person name="Terry A.Y."/>
            <person name="Boore J.L."/>
            <person name="Simakov O."/>
            <person name="Marletaz F."/>
            <person name="Cho S.-J."/>
            <person name="Edsinger-Gonzales E."/>
            <person name="Havlak P."/>
            <person name="Kuo D.-H."/>
            <person name="Larsson T."/>
            <person name="Lv J."/>
            <person name="Arendt D."/>
            <person name="Savage R."/>
            <person name="Osoegawa K."/>
            <person name="de Jong P."/>
            <person name="Lindberg D.R."/>
            <person name="Seaver E.C."/>
            <person name="Weisblat D.A."/>
            <person name="Putnam N.H."/>
            <person name="Grigoriev I.V."/>
            <person name="Rokhsar D.S."/>
        </authorList>
    </citation>
    <scope>NUCLEOTIDE SEQUENCE</scope>
    <source>
        <strain evidence="6">I ESC-2004</strain>
    </source>
</reference>
<dbReference type="HOGENOM" id="CLU_004253_14_0_1"/>
<dbReference type="InterPro" id="IPR000210">
    <property type="entry name" value="BTB/POZ_dom"/>
</dbReference>
<dbReference type="SUPFAM" id="SSF54695">
    <property type="entry name" value="POZ domain"/>
    <property type="match status" value="1"/>
</dbReference>
<keyword evidence="2" id="KW-0677">Repeat</keyword>
<dbReference type="SUPFAM" id="SSF117281">
    <property type="entry name" value="Kelch motif"/>
    <property type="match status" value="1"/>
</dbReference>
<dbReference type="Gene3D" id="2.120.10.80">
    <property type="entry name" value="Kelch-type beta propeller"/>
    <property type="match status" value="1"/>
</dbReference>
<keyword evidence="6" id="KW-1185">Reference proteome</keyword>
<dbReference type="PANTHER" id="PTHR45632">
    <property type="entry name" value="LD33804P"/>
    <property type="match status" value="1"/>
</dbReference>
<proteinExistence type="predicted"/>
<name>R7UD54_CAPTE</name>
<dbReference type="SMART" id="SM00875">
    <property type="entry name" value="BACK"/>
    <property type="match status" value="1"/>
</dbReference>
<dbReference type="STRING" id="283909.R7UD54"/>
<dbReference type="CDD" id="cd18186">
    <property type="entry name" value="BTB_POZ_ZBTB_KLHL-like"/>
    <property type="match status" value="1"/>
</dbReference>
<evidence type="ECO:0000259" key="3">
    <source>
        <dbReference type="PROSITE" id="PS50097"/>
    </source>
</evidence>
<dbReference type="InterPro" id="IPR015915">
    <property type="entry name" value="Kelch-typ_b-propeller"/>
</dbReference>
<keyword evidence="1" id="KW-0880">Kelch repeat</keyword>
<dbReference type="Gene3D" id="3.30.710.10">
    <property type="entry name" value="Potassium Channel Kv1.1, Chain A"/>
    <property type="match status" value="1"/>
</dbReference>
<accession>R7UD54</accession>
<dbReference type="SMART" id="SM00612">
    <property type="entry name" value="Kelch"/>
    <property type="match status" value="2"/>
</dbReference>
<feature type="domain" description="BTB" evidence="3">
    <location>
        <begin position="57"/>
        <end position="112"/>
    </location>
</feature>
<protein>
    <recommendedName>
        <fullName evidence="3">BTB domain-containing protein</fullName>
    </recommendedName>
</protein>